<reference evidence="4" key="1">
    <citation type="submission" date="2016-06" db="UniProtKB">
        <authorList>
            <consortium name="WormBaseParasite"/>
        </authorList>
    </citation>
    <scope>IDENTIFICATION</scope>
</reference>
<name>A0A183JD22_9TREM</name>
<dbReference type="Proteomes" id="UP000279833">
    <property type="component" value="Unassembled WGS sequence"/>
</dbReference>
<sequence>MWPLRVEDSRKLLVFDHRCLRNIARICWDHRIIGDLLSERLILASLATANQASQSSLTESQLYDELNRRLSPIYQFLRELARFMRSDNERPVGSSTLTSQNSLFQSQQNYLPCSELAFALLQDRSFRGPVTASTVVSAILVSLTPQKDQSQGKSTAELSKTDISVFQCYLRGLVSLVCALQMLSANRPFLSSSSSSTTTSSRRTSSYTEAIKVHHLTLRQIRLAFVRWTKSLLPMLISVVSQNCSIPFMKCIEIIKPVNLIRQAFVLDSLTPLNESQSESYYQLTSGLYPTEDIWPDQDNNFLTRLICDTDVSEKLLNQLLILGLDTSCHFLTAAEAGDIVCNLIWRGAMLSCDSGLDGVTVTRPEQLVDLLFASCTYLSDQQIPADFISPSIKDSTSHNPNVDLTEKMNYEIEVQLILRLESFLLANENKSTSTTSNAEENRSFISDSSVVITPESSQLINKLVRNNPRGPCRRLPEEQLCYLRLLCQRLHLERRLWNSRNPDFLLDLLHNQANDVVAQPWLMRLVESTGEDLDVLPVQCLCEYLLYDAMTHAQTSKTDRSHISRAIGQSVNVDIFDNLCAVKPEKLNLSVTNKLVSHLITKLQETLTSDSLNTSVSDAFTHSFFSRLSDSRRVVRQASRQCIRSLVPETVDVSSSPQLTDATCKWLYILKHLSQLPVLNTIDKSFSSNSHTLNESTHHLTGPILTSFQVENDLDILTANLLFLSQLIHSPNFTFWQPLVTALSQFVLTRSTTLSSLLHRNALHCRDSSDLLGKTAFSALEAMAEIFTCYVNHCCTVTEAIPITEKRVSAFHIT</sequence>
<dbReference type="GO" id="GO:0032039">
    <property type="term" value="C:integrator complex"/>
    <property type="evidence" value="ECO:0007669"/>
    <property type="project" value="InterPro"/>
</dbReference>
<dbReference type="EMBL" id="UZAK01000407">
    <property type="protein sequence ID" value="VDO62585.1"/>
    <property type="molecule type" value="Genomic_DNA"/>
</dbReference>
<feature type="domain" description="Integrator complex subunit 1 INTS2-binding" evidence="1">
    <location>
        <begin position="623"/>
        <end position="797"/>
    </location>
</feature>
<dbReference type="InterPro" id="IPR053966">
    <property type="entry name" value="INTS1_INTS2-bd"/>
</dbReference>
<dbReference type="WBParaSite" id="SCUD_0000058201-mRNA-1">
    <property type="protein sequence ID" value="SCUD_0000058201-mRNA-1"/>
    <property type="gene ID" value="SCUD_0000058201"/>
</dbReference>
<organism evidence="4">
    <name type="scientific">Schistosoma curassoni</name>
    <dbReference type="NCBI Taxonomy" id="6186"/>
    <lineage>
        <taxon>Eukaryota</taxon>
        <taxon>Metazoa</taxon>
        <taxon>Spiralia</taxon>
        <taxon>Lophotrochozoa</taxon>
        <taxon>Platyhelminthes</taxon>
        <taxon>Trematoda</taxon>
        <taxon>Digenea</taxon>
        <taxon>Strigeidida</taxon>
        <taxon>Schistosomatoidea</taxon>
        <taxon>Schistosomatidae</taxon>
        <taxon>Schistosoma</taxon>
    </lineage>
</organism>
<evidence type="ECO:0000259" key="1">
    <source>
        <dbReference type="Pfam" id="PF22929"/>
    </source>
</evidence>
<dbReference type="PANTHER" id="PTHR21224">
    <property type="entry name" value="INTEGRATOR COMPLEX SUBUNIT 1"/>
    <property type="match status" value="1"/>
</dbReference>
<dbReference type="InterPro" id="IPR038902">
    <property type="entry name" value="INTS1"/>
</dbReference>
<dbReference type="STRING" id="6186.A0A183JD22"/>
<dbReference type="PANTHER" id="PTHR21224:SF1">
    <property type="entry name" value="INTEGRATOR COMPLEX SUBUNIT 1"/>
    <property type="match status" value="1"/>
</dbReference>
<evidence type="ECO:0000313" key="4">
    <source>
        <dbReference type="WBParaSite" id="SCUD_0000058201-mRNA-1"/>
    </source>
</evidence>
<protein>
    <recommendedName>
        <fullName evidence="1">Integrator complex subunit 1 INTS2-binding domain-containing protein</fullName>
    </recommendedName>
</protein>
<keyword evidence="3" id="KW-1185">Reference proteome</keyword>
<dbReference type="Pfam" id="PF22929">
    <property type="entry name" value="INTS1_INTS2-bd"/>
    <property type="match status" value="1"/>
</dbReference>
<gene>
    <name evidence="2" type="ORF">SCUD_LOCUS583</name>
</gene>
<dbReference type="GO" id="GO:0034474">
    <property type="term" value="P:U2 snRNA 3'-end processing"/>
    <property type="evidence" value="ECO:0007669"/>
    <property type="project" value="InterPro"/>
</dbReference>
<evidence type="ECO:0000313" key="2">
    <source>
        <dbReference type="EMBL" id="VDO62585.1"/>
    </source>
</evidence>
<accession>A0A183JD22</accession>
<reference evidence="2 3" key="2">
    <citation type="submission" date="2018-11" db="EMBL/GenBank/DDBJ databases">
        <authorList>
            <consortium name="Pathogen Informatics"/>
        </authorList>
    </citation>
    <scope>NUCLEOTIDE SEQUENCE [LARGE SCALE GENOMIC DNA]</scope>
    <source>
        <strain evidence="2">Dakar</strain>
        <strain evidence="3">Dakar, Senegal</strain>
    </source>
</reference>
<proteinExistence type="predicted"/>
<evidence type="ECO:0000313" key="3">
    <source>
        <dbReference type="Proteomes" id="UP000279833"/>
    </source>
</evidence>
<dbReference type="AlphaFoldDB" id="A0A183JD22"/>